<keyword evidence="7" id="KW-1185">Reference proteome</keyword>
<dbReference type="GO" id="GO:1990281">
    <property type="term" value="C:efflux pump complex"/>
    <property type="evidence" value="ECO:0007669"/>
    <property type="project" value="TreeGrafter"/>
</dbReference>
<dbReference type="AlphaFoldDB" id="A0A3L9M055"/>
<protein>
    <submittedName>
        <fullName evidence="6">Efflux RND transporter periplasmic adaptor subunit</fullName>
    </submittedName>
</protein>
<proteinExistence type="inferred from homology"/>
<dbReference type="RefSeq" id="WP_121935661.1">
    <property type="nucleotide sequence ID" value="NZ_RDOJ01000025.1"/>
</dbReference>
<dbReference type="InterPro" id="IPR058637">
    <property type="entry name" value="YknX-like_C"/>
</dbReference>
<evidence type="ECO:0000256" key="2">
    <source>
        <dbReference type="SAM" id="Coils"/>
    </source>
</evidence>
<feature type="domain" description="Multidrug resistance protein MdtA-like barrel-sandwich hybrid" evidence="3">
    <location>
        <begin position="77"/>
        <end position="198"/>
    </location>
</feature>
<dbReference type="NCBIfam" id="TIGR01730">
    <property type="entry name" value="RND_mfp"/>
    <property type="match status" value="1"/>
</dbReference>
<feature type="coiled-coil region" evidence="2">
    <location>
        <begin position="105"/>
        <end position="132"/>
    </location>
</feature>
<dbReference type="Pfam" id="PF25954">
    <property type="entry name" value="Beta-barrel_RND_2"/>
    <property type="match status" value="1"/>
</dbReference>
<dbReference type="Gene3D" id="2.40.30.170">
    <property type="match status" value="1"/>
</dbReference>
<dbReference type="InterPro" id="IPR006143">
    <property type="entry name" value="RND_pump_MFP"/>
</dbReference>
<dbReference type="PANTHER" id="PTHR30469">
    <property type="entry name" value="MULTIDRUG RESISTANCE PROTEIN MDTA"/>
    <property type="match status" value="1"/>
</dbReference>
<dbReference type="Gene3D" id="1.10.287.470">
    <property type="entry name" value="Helix hairpin bin"/>
    <property type="match status" value="1"/>
</dbReference>
<keyword evidence="2" id="KW-0175">Coiled coil</keyword>
<dbReference type="InterPro" id="IPR058792">
    <property type="entry name" value="Beta-barrel_RND_2"/>
</dbReference>
<dbReference type="OrthoDB" id="9784685at2"/>
<dbReference type="SUPFAM" id="SSF111369">
    <property type="entry name" value="HlyD-like secretion proteins"/>
    <property type="match status" value="1"/>
</dbReference>
<dbReference type="GO" id="GO:0015562">
    <property type="term" value="F:efflux transmembrane transporter activity"/>
    <property type="evidence" value="ECO:0007669"/>
    <property type="project" value="TreeGrafter"/>
</dbReference>
<name>A0A3L9M055_9FLAO</name>
<dbReference type="Gene3D" id="2.40.420.20">
    <property type="match status" value="1"/>
</dbReference>
<dbReference type="Pfam" id="PF25917">
    <property type="entry name" value="BSH_RND"/>
    <property type="match status" value="1"/>
</dbReference>
<evidence type="ECO:0000259" key="4">
    <source>
        <dbReference type="Pfam" id="PF25954"/>
    </source>
</evidence>
<evidence type="ECO:0000313" key="7">
    <source>
        <dbReference type="Proteomes" id="UP000275348"/>
    </source>
</evidence>
<evidence type="ECO:0000259" key="5">
    <source>
        <dbReference type="Pfam" id="PF25989"/>
    </source>
</evidence>
<dbReference type="InterPro" id="IPR058625">
    <property type="entry name" value="MdtA-like_BSH"/>
</dbReference>
<dbReference type="Pfam" id="PF25989">
    <property type="entry name" value="YknX_C"/>
    <property type="match status" value="1"/>
</dbReference>
<dbReference type="PANTHER" id="PTHR30469:SF15">
    <property type="entry name" value="HLYD FAMILY OF SECRETION PROTEINS"/>
    <property type="match status" value="1"/>
</dbReference>
<dbReference type="Proteomes" id="UP000275348">
    <property type="component" value="Unassembled WGS sequence"/>
</dbReference>
<dbReference type="Gene3D" id="2.40.50.100">
    <property type="match status" value="1"/>
</dbReference>
<evidence type="ECO:0000313" key="6">
    <source>
        <dbReference type="EMBL" id="RLZ06537.1"/>
    </source>
</evidence>
<feature type="domain" description="YknX-like C-terminal permuted SH3-like" evidence="5">
    <location>
        <begin position="288"/>
        <end position="354"/>
    </location>
</feature>
<comment type="similarity">
    <text evidence="1">Belongs to the membrane fusion protein (MFP) (TC 8.A.1) family.</text>
</comment>
<evidence type="ECO:0000256" key="1">
    <source>
        <dbReference type="ARBA" id="ARBA00009477"/>
    </source>
</evidence>
<sequence length="356" mass="38118">MKLVKTLLWVVAAVALLGGGAYILKNNKAKQEQEVKIVASKIEEIVVNTAKLEYKDLSADFTVNGNFEPIQEMTFPSEMSGRIVNVLVNEGDYVRVGQTLATIKKDAIEIDMTQAQNNLQNAIIDNQRYENAFKTGGVTKQQVDNSRLQLKNARAAVEAQGVRVRDTNVKATIAGVVNKRHIEPGSVVSAGTQMFDIVNVSRLKLKVAVNESEIVNLRVGQNVKVTASVLPEDAFVGRITFIAPKADASLNFPVEIEVSNNNKLKAGMFGTAVFSSSDDATATKAIAVIPSAAFVNGVSSNTVFAVENGVAKLTKVVSGRVIGNYVEILSGLKVGAEVVTSGQINLSDGEKVKVVK</sequence>
<accession>A0A3L9M055</accession>
<reference evidence="6 7" key="1">
    <citation type="submission" date="2018-10" db="EMBL/GenBank/DDBJ databases">
        <authorList>
            <person name="Chen X."/>
        </authorList>
    </citation>
    <scope>NUCLEOTIDE SEQUENCE [LARGE SCALE GENOMIC DNA]</scope>
    <source>
        <strain evidence="6 7">YIM 102668</strain>
    </source>
</reference>
<feature type="domain" description="CusB-like beta-barrel" evidence="4">
    <location>
        <begin position="205"/>
        <end position="276"/>
    </location>
</feature>
<comment type="caution">
    <text evidence="6">The sequence shown here is derived from an EMBL/GenBank/DDBJ whole genome shotgun (WGS) entry which is preliminary data.</text>
</comment>
<evidence type="ECO:0000259" key="3">
    <source>
        <dbReference type="Pfam" id="PF25917"/>
    </source>
</evidence>
<gene>
    <name evidence="6" type="ORF">EAH69_13080</name>
</gene>
<organism evidence="6 7">
    <name type="scientific">Faecalibacter macacae</name>
    <dbReference type="NCBI Taxonomy" id="1859289"/>
    <lineage>
        <taxon>Bacteria</taxon>
        <taxon>Pseudomonadati</taxon>
        <taxon>Bacteroidota</taxon>
        <taxon>Flavobacteriia</taxon>
        <taxon>Flavobacteriales</taxon>
        <taxon>Weeksellaceae</taxon>
        <taxon>Faecalibacter</taxon>
    </lineage>
</organism>
<dbReference type="EMBL" id="RDOJ01000025">
    <property type="protein sequence ID" value="RLZ06537.1"/>
    <property type="molecule type" value="Genomic_DNA"/>
</dbReference>